<comment type="caution">
    <text evidence="1">The sequence shown here is derived from an EMBL/GenBank/DDBJ whole genome shotgun (WGS) entry which is preliminary data.</text>
</comment>
<reference evidence="1 2" key="1">
    <citation type="submission" date="2020-02" db="EMBL/GenBank/DDBJ databases">
        <title>Out from the shadows clarifying the taxonomy of the family Cryomorphaceae and related taxa by utilizing the GTDB taxonomic framework.</title>
        <authorList>
            <person name="Bowman J.P."/>
        </authorList>
    </citation>
    <scope>NUCLEOTIDE SEQUENCE [LARGE SCALE GENOMIC DNA]</scope>
    <source>
        <strain evidence="1 2">QSSC 1-22</strain>
    </source>
</reference>
<proteinExistence type="predicted"/>
<keyword evidence="2" id="KW-1185">Reference proteome</keyword>
<evidence type="ECO:0008006" key="3">
    <source>
        <dbReference type="Google" id="ProtNLM"/>
    </source>
</evidence>
<dbReference type="AlphaFoldDB" id="A0A7K3WW24"/>
<organism evidence="1 2">
    <name type="scientific">Cryomorpha ignava</name>
    <dbReference type="NCBI Taxonomy" id="101383"/>
    <lineage>
        <taxon>Bacteria</taxon>
        <taxon>Pseudomonadati</taxon>
        <taxon>Bacteroidota</taxon>
        <taxon>Flavobacteriia</taxon>
        <taxon>Flavobacteriales</taxon>
        <taxon>Cryomorphaceae</taxon>
        <taxon>Cryomorpha</taxon>
    </lineage>
</organism>
<dbReference type="RefSeq" id="WP_163287313.1">
    <property type="nucleotide sequence ID" value="NZ_JAAGVY010000101.1"/>
</dbReference>
<sequence>MKKILLIISILFFNLLGFSQTDQEIYEQAFQKINCMLTKTCSVSFSDAVFTVENAYFSNRLNQELFEKQILVLAELSKQFIASQDLIYDYPDRNKVVKYAALFNVLTDTTRIQVDSSRYIEMQPYTYDFTDIWGHKDWSNMFVSKLLDTKKGNCHSLPFLYKIVADEIGAEAHIAIAPNHFYIKHQNKANGWYNTELTSGIFPNDAWLMASGYIHLDAIVNKLYMEALNDQQMIALCMIDLAKGYARKLSILSHNESILKCCDAALTVYPRYINALLLKAETKKKMFDALMVKYNAQNPVDIMNITEAKNIFTEMTNLYAQIHELGYRKMPEEMYLNWLTSLKEERNKYENKKITNFRTKTK</sequence>
<evidence type="ECO:0000313" key="2">
    <source>
        <dbReference type="Proteomes" id="UP000486602"/>
    </source>
</evidence>
<dbReference type="Proteomes" id="UP000486602">
    <property type="component" value="Unassembled WGS sequence"/>
</dbReference>
<gene>
    <name evidence="1" type="ORF">G3O08_20475</name>
</gene>
<dbReference type="EMBL" id="JAAGVY010000101">
    <property type="protein sequence ID" value="NEN25870.1"/>
    <property type="molecule type" value="Genomic_DNA"/>
</dbReference>
<protein>
    <recommendedName>
        <fullName evidence="3">Protein SirB1 N-terminal domain-containing protein</fullName>
    </recommendedName>
</protein>
<accession>A0A7K3WW24</accession>
<evidence type="ECO:0000313" key="1">
    <source>
        <dbReference type="EMBL" id="NEN25870.1"/>
    </source>
</evidence>
<name>A0A7K3WW24_9FLAO</name>